<evidence type="ECO:0000313" key="3">
    <source>
        <dbReference type="Proteomes" id="UP000619033"/>
    </source>
</evidence>
<dbReference type="Proteomes" id="UP000619033">
    <property type="component" value="Unassembled WGS sequence"/>
</dbReference>
<keyword evidence="3" id="KW-1185">Reference proteome</keyword>
<protein>
    <submittedName>
        <fullName evidence="2">Phage baseplate assembly protein V</fullName>
    </submittedName>
</protein>
<dbReference type="Gene3D" id="2.40.50.230">
    <property type="entry name" value="Gp5 N-terminal domain"/>
    <property type="match status" value="1"/>
</dbReference>
<comment type="caution">
    <text evidence="2">The sequence shown here is derived from an EMBL/GenBank/DDBJ whole genome shotgun (WGS) entry which is preliminary data.</text>
</comment>
<dbReference type="RefSeq" id="WP_202661864.1">
    <property type="nucleotide sequence ID" value="NZ_JAESVP010000007.1"/>
</dbReference>
<dbReference type="InterPro" id="IPR006531">
    <property type="entry name" value="Gp5/Vgr_OB"/>
</dbReference>
<dbReference type="InterPro" id="IPR013046">
    <property type="entry name" value="GpV/Gp45"/>
</dbReference>
<dbReference type="EMBL" id="JAESVP010000007">
    <property type="protein sequence ID" value="MBL4929328.1"/>
    <property type="molecule type" value="Genomic_DNA"/>
</dbReference>
<accession>A0A8J7MS54</accession>
<gene>
    <name evidence="2" type="ORF">JI744_14570</name>
</gene>
<dbReference type="Pfam" id="PF04717">
    <property type="entry name" value="Phage_base_V"/>
    <property type="match status" value="1"/>
</dbReference>
<evidence type="ECO:0000313" key="2">
    <source>
        <dbReference type="EMBL" id="MBL4929328.1"/>
    </source>
</evidence>
<dbReference type="NCBIfam" id="TIGR01644">
    <property type="entry name" value="phage_P2_V"/>
    <property type="match status" value="1"/>
</dbReference>
<feature type="domain" description="Gp5/Type VI secretion system Vgr protein OB-fold" evidence="1">
    <location>
        <begin position="24"/>
        <end position="90"/>
    </location>
</feature>
<organism evidence="2 3">
    <name type="scientific">Fuscibacter oryzae</name>
    <dbReference type="NCBI Taxonomy" id="2803939"/>
    <lineage>
        <taxon>Bacteria</taxon>
        <taxon>Pseudomonadati</taxon>
        <taxon>Pseudomonadota</taxon>
        <taxon>Alphaproteobacteria</taxon>
        <taxon>Rhodobacterales</taxon>
        <taxon>Paracoccaceae</taxon>
        <taxon>Fuscibacter</taxon>
    </lineage>
</organism>
<dbReference type="InterPro" id="IPR037026">
    <property type="entry name" value="Vgr_OB-fold_dom_sf"/>
</dbReference>
<sequence>MNIITSILRRLSDLERRLTNAQRYGTITAVDAANGRAKVTFGGETESAWLPISVARAAGAKVWAPPVAGEQVMIFSPGGDTAQGVICGSLPSDANPSPSSDGAAYTIHMPGGVTINVAGGAIEIVAPGQVKVTGDIIVTGGDVVADGISLKEHIHGGIVRGALKTDPPE</sequence>
<evidence type="ECO:0000259" key="1">
    <source>
        <dbReference type="Pfam" id="PF04717"/>
    </source>
</evidence>
<dbReference type="AlphaFoldDB" id="A0A8J7MS54"/>
<name>A0A8J7MS54_9RHOB</name>
<proteinExistence type="predicted"/>
<reference evidence="2" key="1">
    <citation type="submission" date="2021-01" db="EMBL/GenBank/DDBJ databases">
        <title>Genome seq and assembly of Tabrizicola sp. KVB23.</title>
        <authorList>
            <person name="Chhetri G."/>
        </authorList>
    </citation>
    <scope>NUCLEOTIDE SEQUENCE</scope>
    <source>
        <strain evidence="2">KVB23</strain>
    </source>
</reference>